<reference evidence="2" key="1">
    <citation type="journal article" date="2023" name="Hortic. Res.">
        <title>A chromosome-level phased genome enabling allele-level studies in sweet orange: a case study on citrus Huanglongbing tolerance.</title>
        <authorList>
            <person name="Wu B."/>
            <person name="Yu Q."/>
            <person name="Deng Z."/>
            <person name="Duan Y."/>
            <person name="Luo F."/>
            <person name="Gmitter F. Jr."/>
        </authorList>
    </citation>
    <scope>NUCLEOTIDE SEQUENCE [LARGE SCALE GENOMIC DNA]</scope>
    <source>
        <strain evidence="2">cv. Valencia</strain>
    </source>
</reference>
<evidence type="ECO:0000313" key="2">
    <source>
        <dbReference type="Proteomes" id="UP000829398"/>
    </source>
</evidence>
<comment type="caution">
    <text evidence="1">The sequence shown here is derived from an EMBL/GenBank/DDBJ whole genome shotgun (WGS) entry which is preliminary data.</text>
</comment>
<proteinExistence type="predicted"/>
<protein>
    <submittedName>
        <fullName evidence="1">Mediator of RNA polymerase II transcription subunit 27</fullName>
    </submittedName>
</protein>
<sequence>MDMKFQTPTQPQPQPQQQESQALANPNASPDQPPQSTAEAPPKQVALALERLAQAGRLIADVRLGADRLLEALFVAAQPHQSNKPLHLFIKEDAAMRQHLQDLRTIGRQLEGTGVLNEPLRSRSNSWGLHMPLVCPDGAVVAYAWKRQLAGQAGASAVDRTRLALKAFTDQKKRFFPHLDDRVHDQSTEPESKKHCVPQALPASNQEELSDCKTLSDVLMRLEKEVPNLKIFTYERLDWLKRASSLPSLANESPLELLKEHNFHSSSKLRPGLQNTVAADKVAVIELLFPSIFRAIVSLHPVGSIEPDAVAFFSPDEGGNYIHARGSSVYHVFRHITEHAGTALQFFLGIRTETSLYFLLFCWYSKCGQLLAMDKRLALLLPPVSRPYRHFFPTVTSSAQLISSTNEQSSDVVSAYHIGCFSEDAQ</sequence>
<dbReference type="EMBL" id="CM039175">
    <property type="protein sequence ID" value="KAH9737945.1"/>
    <property type="molecule type" value="Genomic_DNA"/>
</dbReference>
<gene>
    <name evidence="1" type="ORF">KPL71_018610</name>
</gene>
<accession>A0ACB8JZL7</accession>
<organism evidence="1 2">
    <name type="scientific">Citrus sinensis</name>
    <name type="common">Sweet orange</name>
    <name type="synonym">Citrus aurantium var. sinensis</name>
    <dbReference type="NCBI Taxonomy" id="2711"/>
    <lineage>
        <taxon>Eukaryota</taxon>
        <taxon>Viridiplantae</taxon>
        <taxon>Streptophyta</taxon>
        <taxon>Embryophyta</taxon>
        <taxon>Tracheophyta</taxon>
        <taxon>Spermatophyta</taxon>
        <taxon>Magnoliopsida</taxon>
        <taxon>eudicotyledons</taxon>
        <taxon>Gunneridae</taxon>
        <taxon>Pentapetalae</taxon>
        <taxon>rosids</taxon>
        <taxon>malvids</taxon>
        <taxon>Sapindales</taxon>
        <taxon>Rutaceae</taxon>
        <taxon>Aurantioideae</taxon>
        <taxon>Citrus</taxon>
    </lineage>
</organism>
<evidence type="ECO:0000313" key="1">
    <source>
        <dbReference type="EMBL" id="KAH9737945.1"/>
    </source>
</evidence>
<keyword evidence="2" id="KW-1185">Reference proteome</keyword>
<dbReference type="Proteomes" id="UP000829398">
    <property type="component" value="Chromosome 6"/>
</dbReference>
<name>A0ACB8JZL7_CITSI</name>